<dbReference type="OrthoDB" id="3364132at2759"/>
<evidence type="ECO:0000259" key="1">
    <source>
        <dbReference type="Pfam" id="PF25534"/>
    </source>
</evidence>
<evidence type="ECO:0000313" key="2">
    <source>
        <dbReference type="EMBL" id="KAF4437929.1"/>
    </source>
</evidence>
<proteinExistence type="predicted"/>
<dbReference type="EMBL" id="JAADJG010000744">
    <property type="protein sequence ID" value="KAF4437929.1"/>
    <property type="molecule type" value="Genomic_DNA"/>
</dbReference>
<accession>A0A8H4JUS4</accession>
<keyword evidence="3" id="KW-1185">Reference proteome</keyword>
<feature type="domain" description="DUF7918" evidence="1">
    <location>
        <begin position="9"/>
        <end position="245"/>
    </location>
</feature>
<reference evidence="2" key="1">
    <citation type="submission" date="2020-01" db="EMBL/GenBank/DDBJ databases">
        <title>Identification and distribution of gene clusters putatively required for synthesis of sphingolipid metabolism inhibitors in phylogenetically diverse species of the filamentous fungus Fusarium.</title>
        <authorList>
            <person name="Kim H.-S."/>
            <person name="Busman M."/>
            <person name="Brown D.W."/>
            <person name="Divon H."/>
            <person name="Uhlig S."/>
            <person name="Proctor R.H."/>
        </authorList>
    </citation>
    <scope>NUCLEOTIDE SEQUENCE</scope>
    <source>
        <strain evidence="2">NRRL 53441</strain>
    </source>
</reference>
<protein>
    <recommendedName>
        <fullName evidence="1">DUF7918 domain-containing protein</fullName>
    </recommendedName>
</protein>
<dbReference type="InterPro" id="IPR057678">
    <property type="entry name" value="DUF7918"/>
</dbReference>
<organism evidence="2 3">
    <name type="scientific">Fusarium austroafricanum</name>
    <dbReference type="NCBI Taxonomy" id="2364996"/>
    <lineage>
        <taxon>Eukaryota</taxon>
        <taxon>Fungi</taxon>
        <taxon>Dikarya</taxon>
        <taxon>Ascomycota</taxon>
        <taxon>Pezizomycotina</taxon>
        <taxon>Sordariomycetes</taxon>
        <taxon>Hypocreomycetidae</taxon>
        <taxon>Hypocreales</taxon>
        <taxon>Nectriaceae</taxon>
        <taxon>Fusarium</taxon>
        <taxon>Fusarium concolor species complex</taxon>
    </lineage>
</organism>
<dbReference type="Proteomes" id="UP000605986">
    <property type="component" value="Unassembled WGS sequence"/>
</dbReference>
<sequence length="285" mass="31750">MVTHSEIPGLSAYIVMHGGTSEEFNPPPGSGHQAETHTSDGSLDALRYVECHSGFPYEVHIFVDKDFPFYEGSDVVVFEIFVDGQLIACQCTLKSDLQEGVVGVNEVKYVRCKTVDGSEEQRVLAFSEIETLEEDADKATVARDTERLKSMGKVDIIITQGNYTLVGNDSHIYCNGDLEMEAPELAMKALAQNEQTISHSTVYIPVENIPEEIPPLYEIRNEQFMGKFTFFYLSKKAFKDMKILSASVRSTSLQAGAVPEPEKRQWTCCEYSGGKVEIDLTECDD</sequence>
<evidence type="ECO:0000313" key="3">
    <source>
        <dbReference type="Proteomes" id="UP000605986"/>
    </source>
</evidence>
<dbReference type="Pfam" id="PF25534">
    <property type="entry name" value="DUF7918"/>
    <property type="match status" value="1"/>
</dbReference>
<gene>
    <name evidence="2" type="ORF">F53441_12906</name>
</gene>
<dbReference type="AlphaFoldDB" id="A0A8H4JUS4"/>
<name>A0A8H4JUS4_9HYPO</name>
<dbReference type="PANTHER" id="PTHR36223:SF1">
    <property type="entry name" value="TRANSCRIPTION ELONGATION FACTOR EAF N-TERMINAL DOMAIN-CONTAINING PROTEIN"/>
    <property type="match status" value="1"/>
</dbReference>
<comment type="caution">
    <text evidence="2">The sequence shown here is derived from an EMBL/GenBank/DDBJ whole genome shotgun (WGS) entry which is preliminary data.</text>
</comment>
<dbReference type="PANTHER" id="PTHR36223">
    <property type="entry name" value="BETA-LACTAMASE-TYPE TRANSPEPTIDASE FOLD DOMAIN CONTAINING PROTEIN"/>
    <property type="match status" value="1"/>
</dbReference>